<dbReference type="EMBL" id="DSIN01000019">
    <property type="protein sequence ID" value="HEF25894.1"/>
    <property type="molecule type" value="Genomic_DNA"/>
</dbReference>
<accession>A0A7C2BBZ9</accession>
<evidence type="ECO:0000256" key="1">
    <source>
        <dbReference type="SAM" id="MobiDB-lite"/>
    </source>
</evidence>
<protein>
    <submittedName>
        <fullName evidence="2">Uncharacterized protein</fullName>
    </submittedName>
</protein>
<feature type="compositionally biased region" description="Low complexity" evidence="1">
    <location>
        <begin position="69"/>
        <end position="103"/>
    </location>
</feature>
<organism evidence="2">
    <name type="scientific">Pseudomonas graminis</name>
    <dbReference type="NCBI Taxonomy" id="158627"/>
    <lineage>
        <taxon>Bacteria</taxon>
        <taxon>Pseudomonadati</taxon>
        <taxon>Pseudomonadota</taxon>
        <taxon>Gammaproteobacteria</taxon>
        <taxon>Pseudomonadales</taxon>
        <taxon>Pseudomonadaceae</taxon>
        <taxon>Pseudomonas</taxon>
    </lineage>
</organism>
<name>A0A7C2BBZ9_9PSED</name>
<gene>
    <name evidence="2" type="ORF">ENP23_08960</name>
</gene>
<reference evidence="2" key="1">
    <citation type="journal article" date="2020" name="mSystems">
        <title>Genome- and Community-Level Interaction Insights into Carbon Utilization and Element Cycling Functions of Hydrothermarchaeota in Hydrothermal Sediment.</title>
        <authorList>
            <person name="Zhou Z."/>
            <person name="Liu Y."/>
            <person name="Xu W."/>
            <person name="Pan J."/>
            <person name="Luo Z.H."/>
            <person name="Li M."/>
        </authorList>
    </citation>
    <scope>NUCLEOTIDE SEQUENCE [LARGE SCALE GENOMIC DNA]</scope>
    <source>
        <strain evidence="2">SpSt-200</strain>
    </source>
</reference>
<feature type="compositionally biased region" description="Polar residues" evidence="1">
    <location>
        <begin position="104"/>
        <end position="122"/>
    </location>
</feature>
<comment type="caution">
    <text evidence="2">The sequence shown here is derived from an EMBL/GenBank/DDBJ whole genome shotgun (WGS) entry which is preliminary data.</text>
</comment>
<feature type="region of interest" description="Disordered" evidence="1">
    <location>
        <begin position="63"/>
        <end position="151"/>
    </location>
</feature>
<proteinExistence type="predicted"/>
<feature type="compositionally biased region" description="Low complexity" evidence="1">
    <location>
        <begin position="123"/>
        <end position="151"/>
    </location>
</feature>
<dbReference type="AlphaFoldDB" id="A0A7C2BBZ9"/>
<evidence type="ECO:0000313" key="2">
    <source>
        <dbReference type="EMBL" id="HEF25894.1"/>
    </source>
</evidence>
<sequence length="151" mass="15886">MNSFHLKALQYIQNTAGNATLANFHEDHEPVGPAIWGELNTQGLAYIDSVGIIRLTHDGEAALKSAPGSATSRSRTAARSSTDNSLDLTNPLNPLSPFSPLNTTFDNSPQTSSDHCSRTCHTSSDYGSSSSSSDSSCSYSSDSGSSSSSYD</sequence>